<reference evidence="3" key="2">
    <citation type="submission" date="2020-03" db="EMBL/GenBank/DDBJ databases">
        <authorList>
            <person name="Fu F.-F."/>
            <person name="Chen J."/>
        </authorList>
    </citation>
    <scope>NUCLEOTIDE SEQUENCE</scope>
    <source>
        <strain evidence="3">Lc1</strain>
    </source>
</reference>
<keyword evidence="4" id="KW-1185">Reference proteome</keyword>
<proteinExistence type="predicted"/>
<feature type="compositionally biased region" description="Low complexity" evidence="1">
    <location>
        <begin position="135"/>
        <end position="153"/>
    </location>
</feature>
<feature type="chain" id="PRO_5034723010" evidence="2">
    <location>
        <begin position="19"/>
        <end position="1081"/>
    </location>
</feature>
<evidence type="ECO:0000256" key="1">
    <source>
        <dbReference type="SAM" id="MobiDB-lite"/>
    </source>
</evidence>
<protein>
    <submittedName>
        <fullName evidence="3">Uncharacterized protein</fullName>
    </submittedName>
</protein>
<name>A0A8H4CB53_COLGL</name>
<reference evidence="3" key="1">
    <citation type="journal article" date="2020" name="Phytopathology">
        <title>Genome sequence and comparative analysis of Colletotrichum gloeosporioides isolated from Liriodendron leaves.</title>
        <authorList>
            <person name="Fu F.F."/>
            <person name="Hao Z."/>
            <person name="Wang P."/>
            <person name="Lu Y."/>
            <person name="Xue L.J."/>
            <person name="Wei G."/>
            <person name="Tian Y."/>
            <person name="Baishi H."/>
            <person name="Xu H."/>
            <person name="Shi J."/>
            <person name="Cheng T."/>
            <person name="Wang G."/>
            <person name="Yi Y."/>
            <person name="Chen J."/>
        </authorList>
    </citation>
    <scope>NUCLEOTIDE SEQUENCE</scope>
    <source>
        <strain evidence="3">Lc1</strain>
    </source>
</reference>
<dbReference type="RefSeq" id="XP_045259932.1">
    <property type="nucleotide sequence ID" value="XM_045409390.1"/>
</dbReference>
<feature type="signal peptide" evidence="2">
    <location>
        <begin position="1"/>
        <end position="18"/>
    </location>
</feature>
<feature type="region of interest" description="Disordered" evidence="1">
    <location>
        <begin position="126"/>
        <end position="153"/>
    </location>
</feature>
<evidence type="ECO:0000256" key="2">
    <source>
        <dbReference type="SAM" id="SignalP"/>
    </source>
</evidence>
<keyword evidence="2" id="KW-0732">Signal</keyword>
<feature type="compositionally biased region" description="Basic and acidic residues" evidence="1">
    <location>
        <begin position="252"/>
        <end position="262"/>
    </location>
</feature>
<dbReference type="GeneID" id="69016577"/>
<sequence>MKLSYVACALVGASSVAASNVYEYDVGSQESQSVFLHNPQETHSIDQGFVAARDSPPISGEASSLTTTFPTPSLAGNLSRVLMTPTTRQWIPEIGTSSQNTTFQHPASSLWSTVNSEAYPATTQTIHDSHKTTQHVPTTPAIHHTPTPVSTMTTVPPELLIQTLTGSEWKENTWITTTGSDGSPTLVPVIVGCPGCKDRSGGGLLLWNLPQIPNVSFKFPNIPNLPQFFLPCVKILFVEIGNCPGPVTESTDDGKQQDDKESNSPTPSQTPSKTQSKTTYSSAVSSTEGCEVIRTASHCVATCSPTTIDRTSTVTCFTTACHATITGCSASGITSSTTKMPCPTHDHANNVDRRDLGGDSCPMNCPQWSLYDWKSSDRVEDDQSDAEKRDFALAGRILVSRADKSNVRKIGECRIETAWPAGKPVATPAYASGPEFLEADQGGFMNVDESRRKSSMEVPRWYSLRSAEAPACTPSTVTLNTQDMYNVMQRLKKSEEEHKGKKDESAFLFNNQPDRPSLDHLWEKNWATDFLLKSVLDDGNAAAPLADSPGGKAGKMNCKDFKAYIFGSHEEGKRGTQNLIASVYNAMPSKNNLEFVGMTQDLNEKAKGLLWNPRNLNPEVAANMKDAAKLPVAAALKELDKKMNFLFTMQQGVWVSNIPKAVELMQRTNNRVYNEFIKADEILAKQNPEVKALTQEGGYLNPRFRQHMDNFLNNPETGIKALVINSADSIKQVIATGFESLNERAERISKAGLTQDFEIGKKKWEYLRNLPRSTWELQISWSWLRCDALSRRDGEEFGACHFAPPTSIPPESTITSSLAPTETSLPTDANTFTTTSSSASEIITDPAGSCTRDEECRSIQCSDGSLGACLALPLGRGNVCGCQPLKWETSTLSYVSTASTETQPQTTHTSMKTPPPKTSLQSKPSSTTAVPPRWTQSCNPGGLRFDKDAATGFVEEYCKKATWDDKWFGAATDGKMVKQKGISVWENQNDDKVSSFRFIIHAVKPANEGNRKAWCDTEGKGSQLNTALELLQSDDGVQECRKQLQELIKCRPDANNADRPSGGTRAGLCLQWTLQVTRDEV</sequence>
<evidence type="ECO:0000313" key="4">
    <source>
        <dbReference type="Proteomes" id="UP000613401"/>
    </source>
</evidence>
<comment type="caution">
    <text evidence="3">The sequence shown here is derived from an EMBL/GenBank/DDBJ whole genome shotgun (WGS) entry which is preliminary data.</text>
</comment>
<evidence type="ECO:0000313" key="3">
    <source>
        <dbReference type="EMBL" id="KAF3800773.1"/>
    </source>
</evidence>
<dbReference type="EMBL" id="WVTB01000072">
    <property type="protein sequence ID" value="KAF3800773.1"/>
    <property type="molecule type" value="Genomic_DNA"/>
</dbReference>
<organism evidence="3 4">
    <name type="scientific">Colletotrichum gloeosporioides</name>
    <name type="common">Anthracnose fungus</name>
    <name type="synonym">Glomerella cingulata</name>
    <dbReference type="NCBI Taxonomy" id="474922"/>
    <lineage>
        <taxon>Eukaryota</taxon>
        <taxon>Fungi</taxon>
        <taxon>Dikarya</taxon>
        <taxon>Ascomycota</taxon>
        <taxon>Pezizomycotina</taxon>
        <taxon>Sordariomycetes</taxon>
        <taxon>Hypocreomycetidae</taxon>
        <taxon>Glomerellales</taxon>
        <taxon>Glomerellaceae</taxon>
        <taxon>Colletotrichum</taxon>
        <taxon>Colletotrichum gloeosporioides species complex</taxon>
    </lineage>
</organism>
<feature type="region of interest" description="Disordered" evidence="1">
    <location>
        <begin position="247"/>
        <end position="280"/>
    </location>
</feature>
<feature type="compositionally biased region" description="Low complexity" evidence="1">
    <location>
        <begin position="264"/>
        <end position="280"/>
    </location>
</feature>
<feature type="region of interest" description="Disordered" evidence="1">
    <location>
        <begin position="898"/>
        <end position="932"/>
    </location>
</feature>
<dbReference type="AlphaFoldDB" id="A0A8H4CB53"/>
<dbReference type="Proteomes" id="UP000613401">
    <property type="component" value="Unassembled WGS sequence"/>
</dbReference>
<gene>
    <name evidence="3" type="ORF">GCG54_00009444</name>
</gene>
<accession>A0A8H4CB53</accession>